<dbReference type="AlphaFoldDB" id="A0A317C0W0"/>
<evidence type="ECO:0000313" key="1">
    <source>
        <dbReference type="EMBL" id="PWQ92284.1"/>
    </source>
</evidence>
<keyword evidence="2" id="KW-1185">Reference proteome</keyword>
<dbReference type="InterPro" id="IPR012337">
    <property type="entry name" value="RNaseH-like_sf"/>
</dbReference>
<dbReference type="EMBL" id="QGKM01000100">
    <property type="protein sequence ID" value="PWQ92284.1"/>
    <property type="molecule type" value="Genomic_DNA"/>
</dbReference>
<organism evidence="1 2">
    <name type="scientific">Leucothrix pacifica</name>
    <dbReference type="NCBI Taxonomy" id="1247513"/>
    <lineage>
        <taxon>Bacteria</taxon>
        <taxon>Pseudomonadati</taxon>
        <taxon>Pseudomonadota</taxon>
        <taxon>Gammaproteobacteria</taxon>
        <taxon>Thiotrichales</taxon>
        <taxon>Thiotrichaceae</taxon>
        <taxon>Leucothrix</taxon>
    </lineage>
</organism>
<comment type="caution">
    <text evidence="1">The sequence shown here is derived from an EMBL/GenBank/DDBJ whole genome shotgun (WGS) entry which is preliminary data.</text>
</comment>
<reference evidence="1 2" key="1">
    <citation type="submission" date="2018-05" db="EMBL/GenBank/DDBJ databases">
        <title>Leucothrix arctica sp. nov., isolated from Arctic seawater.</title>
        <authorList>
            <person name="Choi A."/>
            <person name="Baek K."/>
        </authorList>
    </citation>
    <scope>NUCLEOTIDE SEQUENCE [LARGE SCALE GENOMIC DNA]</scope>
    <source>
        <strain evidence="1 2">JCM 18388</strain>
    </source>
</reference>
<protein>
    <recommendedName>
        <fullName evidence="3">Transposase IS4-like domain-containing protein</fullName>
    </recommendedName>
</protein>
<gene>
    <name evidence="1" type="ORF">DKW60_22020</name>
</gene>
<evidence type="ECO:0008006" key="3">
    <source>
        <dbReference type="Google" id="ProtNLM"/>
    </source>
</evidence>
<dbReference type="Proteomes" id="UP000245539">
    <property type="component" value="Unassembled WGS sequence"/>
</dbReference>
<dbReference type="SUPFAM" id="SSF53098">
    <property type="entry name" value="Ribonuclease H-like"/>
    <property type="match status" value="1"/>
</dbReference>
<sequence length="157" mass="18160">MSGQAIYLSGLRLESGELLIIASNQFESKSFDIYGLRWQIETLFQCLKGRGFNMEVTRLTHYFRIKKMVALLVIGFCWAHKTGEWKHKMIKPLRVKNHGRLEKNLFRYGLDHLTDQLMSGALDALETSRLLLLFLCPPDWLEPTKSTNGYGFSIVDF</sequence>
<evidence type="ECO:0000313" key="2">
    <source>
        <dbReference type="Proteomes" id="UP000245539"/>
    </source>
</evidence>
<proteinExistence type="predicted"/>
<name>A0A317C0W0_9GAMM</name>
<accession>A0A317C0W0</accession>